<keyword evidence="5" id="KW-1185">Reference proteome</keyword>
<name>A0A2M9YE06_9LEPT</name>
<protein>
    <submittedName>
        <fullName evidence="4">4-hydroxythreonine-4-phosphate dehydrogenase</fullName>
    </submittedName>
</protein>
<dbReference type="Pfam" id="PF04166">
    <property type="entry name" value="PdxA"/>
    <property type="match status" value="1"/>
</dbReference>
<proteinExistence type="predicted"/>
<keyword evidence="2" id="KW-0560">Oxidoreductase</keyword>
<dbReference type="GO" id="GO:0051287">
    <property type="term" value="F:NAD binding"/>
    <property type="evidence" value="ECO:0007669"/>
    <property type="project" value="InterPro"/>
</dbReference>
<keyword evidence="3" id="KW-0520">NAD</keyword>
<dbReference type="PANTHER" id="PTHR30004:SF6">
    <property type="entry name" value="D-THREONATE 4-PHOSPHATE DEHYDROGENASE"/>
    <property type="match status" value="1"/>
</dbReference>
<dbReference type="OrthoDB" id="9801783at2"/>
<gene>
    <name evidence="4" type="ORF">CH362_05505</name>
</gene>
<accession>A0A2M9YE06</accession>
<evidence type="ECO:0000256" key="2">
    <source>
        <dbReference type="ARBA" id="ARBA00023002"/>
    </source>
</evidence>
<keyword evidence="1" id="KW-0479">Metal-binding</keyword>
<dbReference type="InterPro" id="IPR005255">
    <property type="entry name" value="PdxA_fam"/>
</dbReference>
<dbReference type="GO" id="GO:0016491">
    <property type="term" value="F:oxidoreductase activity"/>
    <property type="evidence" value="ECO:0007669"/>
    <property type="project" value="UniProtKB-KW"/>
</dbReference>
<evidence type="ECO:0000256" key="3">
    <source>
        <dbReference type="ARBA" id="ARBA00023027"/>
    </source>
</evidence>
<dbReference type="GO" id="GO:0046872">
    <property type="term" value="F:metal ion binding"/>
    <property type="evidence" value="ECO:0007669"/>
    <property type="project" value="UniProtKB-KW"/>
</dbReference>
<dbReference type="Gene3D" id="3.40.718.10">
    <property type="entry name" value="Isopropylmalate Dehydrogenase"/>
    <property type="match status" value="1"/>
</dbReference>
<evidence type="ECO:0000313" key="5">
    <source>
        <dbReference type="Proteomes" id="UP000231926"/>
    </source>
</evidence>
<dbReference type="EMBL" id="NPDR01000002">
    <property type="protein sequence ID" value="PJZ49784.1"/>
    <property type="molecule type" value="Genomic_DNA"/>
</dbReference>
<dbReference type="PANTHER" id="PTHR30004">
    <property type="entry name" value="4-HYDROXYTHREONINE-4-PHOSPHATE DEHYDROGENASE"/>
    <property type="match status" value="1"/>
</dbReference>
<sequence length="324" mass="35537">MIPILITEGDPCGIGPEILQMSREKLNTFSQQRQILLISSNFSLSYPGWQEIKDPFSISSPGLYLWRTSALSSSEQKSLVIGKPGPTSGKAAFASLEEVVRIQKKIGGNLITLPLSKEWVIKAGVKKFTGHTEYLAEVYKKKTYMLMAGKELNVLPLTTHVPLKKVPSYLKKIHLSSFISAVRSAPISKGKIAFLGLNPHAGEGGKVGDEEKKILMPIISKMRKAGLDVTDPLSADGAFSETSRAKYSLFLACYHDQGLIPFKMWEGKFGVNVTLGLDFIRVSPDHGTAFDIAGLGKADPESFLQCLEWVSGRVSAENDLRRSH</sequence>
<comment type="caution">
    <text evidence="4">The sequence shown here is derived from an EMBL/GenBank/DDBJ whole genome shotgun (WGS) entry which is preliminary data.</text>
</comment>
<evidence type="ECO:0000256" key="1">
    <source>
        <dbReference type="ARBA" id="ARBA00022723"/>
    </source>
</evidence>
<dbReference type="Proteomes" id="UP000231926">
    <property type="component" value="Unassembled WGS sequence"/>
</dbReference>
<dbReference type="AlphaFoldDB" id="A0A2M9YE06"/>
<reference evidence="4 5" key="1">
    <citation type="submission" date="2017-07" db="EMBL/GenBank/DDBJ databases">
        <title>Leptospira spp. isolated from tropical soils.</title>
        <authorList>
            <person name="Thibeaux R."/>
            <person name="Iraola G."/>
            <person name="Ferres I."/>
            <person name="Bierque E."/>
            <person name="Girault D."/>
            <person name="Soupe-Gilbert M.-E."/>
            <person name="Picardeau M."/>
            <person name="Goarant C."/>
        </authorList>
    </citation>
    <scope>NUCLEOTIDE SEQUENCE [LARGE SCALE GENOMIC DNA]</scope>
    <source>
        <strain evidence="4 5">FH4-C-A2</strain>
    </source>
</reference>
<organism evidence="4 5">
    <name type="scientific">Leptospira saintgironsiae</name>
    <dbReference type="NCBI Taxonomy" id="2023183"/>
    <lineage>
        <taxon>Bacteria</taxon>
        <taxon>Pseudomonadati</taxon>
        <taxon>Spirochaetota</taxon>
        <taxon>Spirochaetia</taxon>
        <taxon>Leptospirales</taxon>
        <taxon>Leptospiraceae</taxon>
        <taxon>Leptospira</taxon>
    </lineage>
</organism>
<evidence type="ECO:0000313" key="4">
    <source>
        <dbReference type="EMBL" id="PJZ49784.1"/>
    </source>
</evidence>
<dbReference type="SUPFAM" id="SSF53659">
    <property type="entry name" value="Isocitrate/Isopropylmalate dehydrogenase-like"/>
    <property type="match status" value="1"/>
</dbReference>